<keyword evidence="1" id="KW-1133">Transmembrane helix</keyword>
<organism evidence="2 3">
    <name type="scientific">Victivallis vadensis</name>
    <dbReference type="NCBI Taxonomy" id="172901"/>
    <lineage>
        <taxon>Bacteria</taxon>
        <taxon>Pseudomonadati</taxon>
        <taxon>Lentisphaerota</taxon>
        <taxon>Lentisphaeria</taxon>
        <taxon>Victivallales</taxon>
        <taxon>Victivallaceae</taxon>
        <taxon>Victivallis</taxon>
    </lineage>
</organism>
<accession>A0A2U1B1I3</accession>
<keyword evidence="1" id="KW-0812">Transmembrane</keyword>
<name>A0A2U1B1I3_9BACT</name>
<feature type="transmembrane region" description="Helical" evidence="1">
    <location>
        <begin position="18"/>
        <end position="38"/>
    </location>
</feature>
<evidence type="ECO:0000256" key="1">
    <source>
        <dbReference type="SAM" id="Phobius"/>
    </source>
</evidence>
<evidence type="ECO:0000313" key="2">
    <source>
        <dbReference type="EMBL" id="PVY42554.1"/>
    </source>
</evidence>
<sequence length="150" mass="17415">MQDLVCSSDLRWMRALKAVAWFFIVTGIFGVLATIWSAVFYDRLVLDFGNLLNLFAGYGLLRLRRGWRLYLLVYLWITVPGGGILLALFPWLPLDQAYRNWHWLLFGGLLLIELLLASCLVVLLQPRVKALFRTDINRLGCRANQENQEW</sequence>
<protein>
    <submittedName>
        <fullName evidence="2">Uncharacterized protein</fullName>
    </submittedName>
</protein>
<feature type="transmembrane region" description="Helical" evidence="1">
    <location>
        <begin position="104"/>
        <end position="124"/>
    </location>
</feature>
<proteinExistence type="predicted"/>
<keyword evidence="1" id="KW-0472">Membrane</keyword>
<comment type="caution">
    <text evidence="2">The sequence shown here is derived from an EMBL/GenBank/DDBJ whole genome shotgun (WGS) entry which is preliminary data.</text>
</comment>
<feature type="transmembrane region" description="Helical" evidence="1">
    <location>
        <begin position="44"/>
        <end position="61"/>
    </location>
</feature>
<keyword evidence="3" id="KW-1185">Reference proteome</keyword>
<reference evidence="2 3" key="1">
    <citation type="submission" date="2018-04" db="EMBL/GenBank/DDBJ databases">
        <title>Genomic Encyclopedia of Type Strains, Phase IV (KMG-IV): sequencing the most valuable type-strain genomes for metagenomic binning, comparative biology and taxonomic classification.</title>
        <authorList>
            <person name="Goeker M."/>
        </authorList>
    </citation>
    <scope>NUCLEOTIDE SEQUENCE [LARGE SCALE GENOMIC DNA]</scope>
    <source>
        <strain evidence="2 3">DSM 14823</strain>
    </source>
</reference>
<dbReference type="GeneID" id="78295061"/>
<feature type="transmembrane region" description="Helical" evidence="1">
    <location>
        <begin position="73"/>
        <end position="92"/>
    </location>
</feature>
<dbReference type="AlphaFoldDB" id="A0A2U1B1I3"/>
<dbReference type="EMBL" id="QEKH01000011">
    <property type="protein sequence ID" value="PVY42554.1"/>
    <property type="molecule type" value="Genomic_DNA"/>
</dbReference>
<evidence type="ECO:0000313" key="3">
    <source>
        <dbReference type="Proteomes" id="UP000245959"/>
    </source>
</evidence>
<dbReference type="RefSeq" id="WP_116883752.1">
    <property type="nucleotide sequence ID" value="NZ_CABMMC010000209.1"/>
</dbReference>
<gene>
    <name evidence="2" type="ORF">C8D82_11111</name>
</gene>
<dbReference type="Proteomes" id="UP000245959">
    <property type="component" value="Unassembled WGS sequence"/>
</dbReference>